<accession>A0A0N0NPM3</accession>
<feature type="region of interest" description="Disordered" evidence="2">
    <location>
        <begin position="230"/>
        <end position="281"/>
    </location>
</feature>
<gene>
    <name evidence="5" type="ORF">AB675_1949</name>
</gene>
<keyword evidence="6" id="KW-1185">Reference proteome</keyword>
<dbReference type="GO" id="GO:0005739">
    <property type="term" value="C:mitochondrion"/>
    <property type="evidence" value="ECO:0007669"/>
    <property type="project" value="UniProtKB-ARBA"/>
</dbReference>
<evidence type="ECO:0000256" key="1">
    <source>
        <dbReference type="ARBA" id="ARBA00008306"/>
    </source>
</evidence>
<evidence type="ECO:0000313" key="6">
    <source>
        <dbReference type="Proteomes" id="UP000038010"/>
    </source>
</evidence>
<proteinExistence type="inferred from homology"/>
<protein>
    <submittedName>
        <fullName evidence="5">Sad1-interacting factor 3</fullName>
    </submittedName>
</protein>
<feature type="transmembrane region" description="Helical" evidence="3">
    <location>
        <begin position="505"/>
        <end position="526"/>
    </location>
</feature>
<dbReference type="InterPro" id="IPR003734">
    <property type="entry name" value="DUF155"/>
</dbReference>
<feature type="domain" description="DUF155" evidence="4">
    <location>
        <begin position="292"/>
        <end position="480"/>
    </location>
</feature>
<dbReference type="Pfam" id="PF02582">
    <property type="entry name" value="DUF155"/>
    <property type="match status" value="1"/>
</dbReference>
<keyword evidence="3" id="KW-0472">Membrane</keyword>
<dbReference type="PANTHER" id="PTHR16255:SF4">
    <property type="entry name" value="SPORULATION PROTEIN RMD8"/>
    <property type="match status" value="1"/>
</dbReference>
<comment type="caution">
    <text evidence="5">The sequence shown here is derived from an EMBL/GenBank/DDBJ whole genome shotgun (WGS) entry which is preliminary data.</text>
</comment>
<evidence type="ECO:0000313" key="5">
    <source>
        <dbReference type="EMBL" id="KPI42888.1"/>
    </source>
</evidence>
<keyword evidence="3" id="KW-0812">Transmembrane</keyword>
<name>A0A0N0NPM3_9EURO</name>
<organism evidence="5 6">
    <name type="scientific">Cyphellophora attinorum</name>
    <dbReference type="NCBI Taxonomy" id="1664694"/>
    <lineage>
        <taxon>Eukaryota</taxon>
        <taxon>Fungi</taxon>
        <taxon>Dikarya</taxon>
        <taxon>Ascomycota</taxon>
        <taxon>Pezizomycotina</taxon>
        <taxon>Eurotiomycetes</taxon>
        <taxon>Chaetothyriomycetidae</taxon>
        <taxon>Chaetothyriales</taxon>
        <taxon>Cyphellophoraceae</taxon>
        <taxon>Cyphellophora</taxon>
    </lineage>
</organism>
<reference evidence="5 6" key="1">
    <citation type="submission" date="2015-06" db="EMBL/GenBank/DDBJ databases">
        <title>Draft genome of the ant-associated black yeast Phialophora attae CBS 131958.</title>
        <authorList>
            <person name="Moreno L.F."/>
            <person name="Stielow B.J."/>
            <person name="de Hoog S."/>
            <person name="Vicente V.A."/>
            <person name="Weiss V.A."/>
            <person name="de Vries M."/>
            <person name="Cruz L.M."/>
            <person name="Souza E.M."/>
        </authorList>
    </citation>
    <scope>NUCLEOTIDE SEQUENCE [LARGE SCALE GENOMIC DNA]</scope>
    <source>
        <strain evidence="5 6">CBS 131958</strain>
    </source>
</reference>
<dbReference type="GeneID" id="28733758"/>
<evidence type="ECO:0000259" key="4">
    <source>
        <dbReference type="Pfam" id="PF02582"/>
    </source>
</evidence>
<sequence length="556" mass="62633">MAPPQPAPSKRGPSSVLARNLSDTRPSPLRQQTSRLMTVDSVLQYSSDVPSAQRRIPDRPRAYRTGSGRPVDPRLTGRFAPALPSRSTKTSEKLVLLPETPEEDEDEKGDFGKDSDTGPPKDDDDYRKPGRDNMKSYAERLPKSRRTEKELPRVTAYCTAQAYRLQSTATFVRQRHGARAKLYDDCLFCAYHLPLLPGLEGYRIRSSPPFKSAKGGNLLDEAIERSEQRDWRGSFYEEEEHSVRGNEGQEGDEDERPAINGHRRDSNQSNRSNRSASPGPNASADAYRYAEMFVFGYGVVVFWNFSERQEKDVLADLTFSTILDPRTNVSTPVSLATNPFEEEDFETEEFHFEYNNEIMRPRVYNDMITLRTGDHMIKLAISHAIAQSTKLSFFEETMSTQMEEAKDVPGRLAKTGELGMKREDVIKLLGGLFRSRVDVNLSSNVLDIPSFLWDSEPTLHPLYVAVREYLEIKPRIQVLNERCKVFLDLAEVLSDFVSDDKMSKITWIIIVLIAISILVTCSEVFLRFGILNSTRGAAGKAIRAAAAGALPNTCEL</sequence>
<evidence type="ECO:0000256" key="3">
    <source>
        <dbReference type="SAM" id="Phobius"/>
    </source>
</evidence>
<keyword evidence="3" id="KW-1133">Transmembrane helix</keyword>
<dbReference type="EMBL" id="LFJN01000006">
    <property type="protein sequence ID" value="KPI42888.1"/>
    <property type="molecule type" value="Genomic_DNA"/>
</dbReference>
<dbReference type="AlphaFoldDB" id="A0A0N0NPM3"/>
<dbReference type="Proteomes" id="UP000038010">
    <property type="component" value="Unassembled WGS sequence"/>
</dbReference>
<feature type="compositionally biased region" description="Basic and acidic residues" evidence="2">
    <location>
        <begin position="109"/>
        <end position="151"/>
    </location>
</feature>
<dbReference type="SMR" id="A0A0N0NPM3"/>
<dbReference type="PANTHER" id="PTHR16255">
    <property type="entry name" value="REQUIRED FOR MEIOTIC NUCLEAR DIVISION PROTEIN 1 HOMOLOG"/>
    <property type="match status" value="1"/>
</dbReference>
<dbReference type="RefSeq" id="XP_018002851.1">
    <property type="nucleotide sequence ID" value="XM_018141878.1"/>
</dbReference>
<dbReference type="VEuPathDB" id="FungiDB:AB675_1949"/>
<dbReference type="InterPro" id="IPR051624">
    <property type="entry name" value="RMD1/Sad1-interacting"/>
</dbReference>
<feature type="compositionally biased region" description="Polar residues" evidence="2">
    <location>
        <begin position="21"/>
        <end position="50"/>
    </location>
</feature>
<dbReference type="OrthoDB" id="18302at2759"/>
<evidence type="ECO:0000256" key="2">
    <source>
        <dbReference type="SAM" id="MobiDB-lite"/>
    </source>
</evidence>
<feature type="region of interest" description="Disordered" evidence="2">
    <location>
        <begin position="1"/>
        <end position="151"/>
    </location>
</feature>
<comment type="similarity">
    <text evidence="1">Belongs to the RMD1/sif2 family.</text>
</comment>